<dbReference type="Proteomes" id="UP000479710">
    <property type="component" value="Unassembled WGS sequence"/>
</dbReference>
<dbReference type="CDD" id="cd00018">
    <property type="entry name" value="AP2"/>
    <property type="match status" value="2"/>
</dbReference>
<keyword evidence="10" id="KW-1185">Reference proteome</keyword>
<feature type="region of interest" description="Disordered" evidence="7">
    <location>
        <begin position="234"/>
        <end position="265"/>
    </location>
</feature>
<dbReference type="OrthoDB" id="207175at2759"/>
<dbReference type="PROSITE" id="PS51257">
    <property type="entry name" value="PROKAR_LIPOPROTEIN"/>
    <property type="match status" value="1"/>
</dbReference>
<evidence type="ECO:0000256" key="7">
    <source>
        <dbReference type="SAM" id="MobiDB-lite"/>
    </source>
</evidence>
<evidence type="ECO:0000313" key="10">
    <source>
        <dbReference type="Proteomes" id="UP000479710"/>
    </source>
</evidence>
<accession>A0A6G1BWP2</accession>
<evidence type="ECO:0000256" key="3">
    <source>
        <dbReference type="ARBA" id="ARBA00023125"/>
    </source>
</evidence>
<sequence>MVSMRKKKGFAASTTPLSPSWSSSSASSCIVPPCMGIGKKKREHKKRAKNGAGDDAVAAPRRGSSIYKGVTRHRGTGKYEAHLWDKHGWNPDKTKKGRQVYLGAYDTEEAAARTYDLAALKIWGSGHVLLNFPIDTYRQESERMQRMTREEYLATLRRKSSGFSRGVSKYRGVAKHHHSGRWEARIGRAQGRKYLYLGTFETQEEAARAYDLAAIQFRGRSAVTNFDSLCYDMDHLQPPPPPPPPPPVCKAEPEPAATAPPGPDPLLRPKMEPWDWEEPAVCPALRDVDDVDHAISEILPALCMDRADFEARYPARRARADGWPTTTSSPDAAAADVRGLPDDVGFVDDIEKLFDAPGQAGLPASAAAVVASALPSVERAVQLTVVAPAASRRAANAAVSYAAATISSLASGRWWY</sequence>
<proteinExistence type="inferred from homology"/>
<dbReference type="PANTHER" id="PTHR32467">
    <property type="entry name" value="AP2-LIKE ETHYLENE-RESPONSIVE TRANSCRIPTION FACTOR"/>
    <property type="match status" value="1"/>
</dbReference>
<feature type="compositionally biased region" description="Basic residues" evidence="7">
    <location>
        <begin position="38"/>
        <end position="49"/>
    </location>
</feature>
<dbReference type="InterPro" id="IPR036955">
    <property type="entry name" value="AP2/ERF_dom_sf"/>
</dbReference>
<keyword evidence="3" id="KW-0238">DNA-binding</keyword>
<keyword evidence="4" id="KW-0804">Transcription</keyword>
<reference evidence="9 10" key="1">
    <citation type="submission" date="2019-11" db="EMBL/GenBank/DDBJ databases">
        <title>Whole genome sequence of Oryza granulata.</title>
        <authorList>
            <person name="Li W."/>
        </authorList>
    </citation>
    <scope>NUCLEOTIDE SEQUENCE [LARGE SCALE GENOMIC DNA]</scope>
    <source>
        <strain evidence="10">cv. Menghai</strain>
        <tissue evidence="9">Leaf</tissue>
    </source>
</reference>
<feature type="domain" description="AP2/ERF" evidence="8">
    <location>
        <begin position="169"/>
        <end position="227"/>
    </location>
</feature>
<dbReference type="PANTHER" id="PTHR32467:SF97">
    <property type="entry name" value="ETHYLENE-RESPONSIVE TRANSCRIPTION FACTOR WRI1"/>
    <property type="match status" value="1"/>
</dbReference>
<feature type="compositionally biased region" description="Low complexity" evidence="7">
    <location>
        <begin position="11"/>
        <end position="28"/>
    </location>
</feature>
<comment type="similarity">
    <text evidence="6">Belongs to the AP2/ERF transcription factor family. AP2 subfamily.</text>
</comment>
<dbReference type="PROSITE" id="PS51032">
    <property type="entry name" value="AP2_ERF"/>
    <property type="match status" value="2"/>
</dbReference>
<name>A0A6G1BWP2_9ORYZ</name>
<feature type="domain" description="AP2/ERF" evidence="8">
    <location>
        <begin position="66"/>
        <end position="133"/>
    </location>
</feature>
<evidence type="ECO:0000256" key="1">
    <source>
        <dbReference type="ARBA" id="ARBA00004123"/>
    </source>
</evidence>
<dbReference type="GO" id="GO:0005634">
    <property type="term" value="C:nucleus"/>
    <property type="evidence" value="ECO:0007669"/>
    <property type="project" value="UniProtKB-SubCell"/>
</dbReference>
<dbReference type="SUPFAM" id="SSF54171">
    <property type="entry name" value="DNA-binding domain"/>
    <property type="match status" value="2"/>
</dbReference>
<evidence type="ECO:0000256" key="4">
    <source>
        <dbReference type="ARBA" id="ARBA00023163"/>
    </source>
</evidence>
<dbReference type="InterPro" id="IPR001471">
    <property type="entry name" value="AP2/ERF_dom"/>
</dbReference>
<evidence type="ECO:0000259" key="8">
    <source>
        <dbReference type="PROSITE" id="PS51032"/>
    </source>
</evidence>
<comment type="caution">
    <text evidence="9">The sequence shown here is derived from an EMBL/GenBank/DDBJ whole genome shotgun (WGS) entry which is preliminary data.</text>
</comment>
<evidence type="ECO:0000256" key="6">
    <source>
        <dbReference type="ARBA" id="ARBA00037973"/>
    </source>
</evidence>
<dbReference type="Gene3D" id="3.30.730.10">
    <property type="entry name" value="AP2/ERF domain"/>
    <property type="match status" value="2"/>
</dbReference>
<keyword evidence="2" id="KW-0805">Transcription regulation</keyword>
<evidence type="ECO:0000256" key="5">
    <source>
        <dbReference type="ARBA" id="ARBA00023242"/>
    </source>
</evidence>
<feature type="compositionally biased region" description="Pro residues" evidence="7">
    <location>
        <begin position="237"/>
        <end position="248"/>
    </location>
</feature>
<protein>
    <recommendedName>
        <fullName evidence="8">AP2/ERF domain-containing protein</fullName>
    </recommendedName>
</protein>
<dbReference type="AlphaFoldDB" id="A0A6G1BWP2"/>
<keyword evidence="5" id="KW-0539">Nucleus</keyword>
<feature type="region of interest" description="Disordered" evidence="7">
    <location>
        <begin position="1"/>
        <end position="59"/>
    </location>
</feature>
<dbReference type="InterPro" id="IPR016177">
    <property type="entry name" value="DNA-bd_dom_sf"/>
</dbReference>
<organism evidence="9 10">
    <name type="scientific">Oryza meyeriana var. granulata</name>
    <dbReference type="NCBI Taxonomy" id="110450"/>
    <lineage>
        <taxon>Eukaryota</taxon>
        <taxon>Viridiplantae</taxon>
        <taxon>Streptophyta</taxon>
        <taxon>Embryophyta</taxon>
        <taxon>Tracheophyta</taxon>
        <taxon>Spermatophyta</taxon>
        <taxon>Magnoliopsida</taxon>
        <taxon>Liliopsida</taxon>
        <taxon>Poales</taxon>
        <taxon>Poaceae</taxon>
        <taxon>BOP clade</taxon>
        <taxon>Oryzoideae</taxon>
        <taxon>Oryzeae</taxon>
        <taxon>Oryzinae</taxon>
        <taxon>Oryza</taxon>
        <taxon>Oryza meyeriana</taxon>
    </lineage>
</organism>
<dbReference type="Pfam" id="PF00847">
    <property type="entry name" value="AP2"/>
    <property type="match status" value="2"/>
</dbReference>
<dbReference type="EMBL" id="SPHZ02000011">
    <property type="protein sequence ID" value="KAF0892107.1"/>
    <property type="molecule type" value="Genomic_DNA"/>
</dbReference>
<evidence type="ECO:0000256" key="2">
    <source>
        <dbReference type="ARBA" id="ARBA00023015"/>
    </source>
</evidence>
<evidence type="ECO:0000313" key="9">
    <source>
        <dbReference type="EMBL" id="KAF0892107.1"/>
    </source>
</evidence>
<comment type="subcellular location">
    <subcellularLocation>
        <location evidence="1">Nucleus</location>
    </subcellularLocation>
</comment>
<dbReference type="GO" id="GO:0003700">
    <property type="term" value="F:DNA-binding transcription factor activity"/>
    <property type="evidence" value="ECO:0007669"/>
    <property type="project" value="InterPro"/>
</dbReference>
<dbReference type="SMART" id="SM00380">
    <property type="entry name" value="AP2"/>
    <property type="match status" value="2"/>
</dbReference>
<dbReference type="GO" id="GO:0003677">
    <property type="term" value="F:DNA binding"/>
    <property type="evidence" value="ECO:0007669"/>
    <property type="project" value="UniProtKB-KW"/>
</dbReference>
<gene>
    <name evidence="9" type="ORF">E2562_013486</name>
</gene>